<evidence type="ECO:0000256" key="6">
    <source>
        <dbReference type="ARBA" id="ARBA00023049"/>
    </source>
</evidence>
<dbReference type="InterPro" id="IPR024079">
    <property type="entry name" value="MetalloPept_cat_dom_sf"/>
</dbReference>
<feature type="compositionally biased region" description="Basic residues" evidence="7">
    <location>
        <begin position="1"/>
        <end position="12"/>
    </location>
</feature>
<reference evidence="8" key="1">
    <citation type="submission" date="2021-01" db="EMBL/GenBank/DDBJ databases">
        <authorList>
            <person name="Corre E."/>
            <person name="Pelletier E."/>
            <person name="Niang G."/>
            <person name="Scheremetjew M."/>
            <person name="Finn R."/>
            <person name="Kale V."/>
            <person name="Holt S."/>
            <person name="Cochrane G."/>
            <person name="Meng A."/>
            <person name="Brown T."/>
            <person name="Cohen L."/>
        </authorList>
    </citation>
    <scope>NUCLEOTIDE SEQUENCE</scope>
    <source>
        <strain evidence="8">CCMP2078</strain>
    </source>
</reference>
<protein>
    <submittedName>
        <fullName evidence="8">Uncharacterized protein</fullName>
    </submittedName>
</protein>
<dbReference type="Gene3D" id="3.40.390.10">
    <property type="entry name" value="Collagenase (Catalytic Domain)"/>
    <property type="match status" value="1"/>
</dbReference>
<dbReference type="AlphaFoldDB" id="A0A7R9UCY0"/>
<dbReference type="EMBL" id="HBEA01015592">
    <property type="protein sequence ID" value="CAD8262395.1"/>
    <property type="molecule type" value="Transcribed_RNA"/>
</dbReference>
<dbReference type="GO" id="GO:0008237">
    <property type="term" value="F:metallopeptidase activity"/>
    <property type="evidence" value="ECO:0007669"/>
    <property type="project" value="UniProtKB-KW"/>
</dbReference>
<evidence type="ECO:0000256" key="3">
    <source>
        <dbReference type="ARBA" id="ARBA00022723"/>
    </source>
</evidence>
<organism evidence="8">
    <name type="scientific">Pinguiococcus pyrenoidosus</name>
    <dbReference type="NCBI Taxonomy" id="172671"/>
    <lineage>
        <taxon>Eukaryota</taxon>
        <taxon>Sar</taxon>
        <taxon>Stramenopiles</taxon>
        <taxon>Ochrophyta</taxon>
        <taxon>Pinguiophyceae</taxon>
        <taxon>Pinguiochrysidales</taxon>
        <taxon>Pinguiochrysidaceae</taxon>
        <taxon>Pinguiococcus</taxon>
    </lineage>
</organism>
<dbReference type="GO" id="GO:0046872">
    <property type="term" value="F:metal ion binding"/>
    <property type="evidence" value="ECO:0007669"/>
    <property type="project" value="UniProtKB-KW"/>
</dbReference>
<feature type="compositionally biased region" description="Basic and acidic residues" evidence="7">
    <location>
        <begin position="463"/>
        <end position="479"/>
    </location>
</feature>
<feature type="region of interest" description="Disordered" evidence="7">
    <location>
        <begin position="1"/>
        <end position="24"/>
    </location>
</feature>
<dbReference type="PANTHER" id="PTHR15910:SF1">
    <property type="entry name" value="ARCHAEMETZINCIN-2"/>
    <property type="match status" value="1"/>
</dbReference>
<name>A0A7R9UCY0_9STRA</name>
<evidence type="ECO:0000256" key="7">
    <source>
        <dbReference type="SAM" id="MobiDB-lite"/>
    </source>
</evidence>
<evidence type="ECO:0000256" key="2">
    <source>
        <dbReference type="ARBA" id="ARBA00022670"/>
    </source>
</evidence>
<evidence type="ECO:0000256" key="5">
    <source>
        <dbReference type="ARBA" id="ARBA00022833"/>
    </source>
</evidence>
<proteinExistence type="predicted"/>
<accession>A0A7R9UCY0</accession>
<keyword evidence="2" id="KW-0645">Protease</keyword>
<keyword evidence="5" id="KW-0862">Zinc</keyword>
<keyword evidence="6" id="KW-0482">Metalloprotease</keyword>
<dbReference type="InterPro" id="IPR012962">
    <property type="entry name" value="Pept_M54_archaemetzincn"/>
</dbReference>
<feature type="region of interest" description="Disordered" evidence="7">
    <location>
        <begin position="295"/>
        <end position="316"/>
    </location>
</feature>
<sequence length="535" mass="58926">MPSCAKRQRRRASVPFAPGFKPPDEAGVRLAVGSFPHQLSPIADAAAAPEQLNEPALYQSRGLPGLSAPQDPQDWLATVAEEGQSFDDYVSAVTTRSNRFKTSAGAQNLAGILLVPLLERGSSWPEYAPELEQLRRYTFAFFGRGMQVAVADAVEICFKGENVPANKAIWMPQEKTGRPQRWLKVRRSGPGKLNRRQLHIDPLLASLCDLRNQDLPEKRPFCVVGVTMEDIFAANSDLFVAGMAAGRSCVAVFSLLRYHPHLRMSPLYWWKYGFASRPSMYSYFEESDAVTIRDDQSKRRRTVASDPETAKGATGGAAVGVASRAAKTGAKTASVPASDAIGRPKDGGIVLSSEPPLNSLSASSKSEALRRASKLLCHEIAHLFMLDHCIYKSCIMNGTGHLVEDFASPSFMCGIDLRKLQFRLGFDVRQRYDDLQRIWRSWGFEQEAAWCRNRSKEAREVIDCGEDRPEDRPEGRPEDGPEAQAEAPPEGGGRPAETTDVCQVDPQSLEDADTTRAKGSAAVEARRSSGRKRKR</sequence>
<keyword evidence="4" id="KW-0378">Hydrolase</keyword>
<evidence type="ECO:0000313" key="8">
    <source>
        <dbReference type="EMBL" id="CAD8262395.1"/>
    </source>
</evidence>
<evidence type="ECO:0000256" key="1">
    <source>
        <dbReference type="ARBA" id="ARBA00001947"/>
    </source>
</evidence>
<dbReference type="PANTHER" id="PTHR15910">
    <property type="entry name" value="ARCHAEMETZINCIN"/>
    <property type="match status" value="1"/>
</dbReference>
<gene>
    <name evidence="8" type="ORF">PPYR1160_LOCUS11897</name>
</gene>
<feature type="region of interest" description="Disordered" evidence="7">
    <location>
        <begin position="463"/>
        <end position="535"/>
    </location>
</feature>
<evidence type="ECO:0000256" key="4">
    <source>
        <dbReference type="ARBA" id="ARBA00022801"/>
    </source>
</evidence>
<dbReference type="GO" id="GO:0006508">
    <property type="term" value="P:proteolysis"/>
    <property type="evidence" value="ECO:0007669"/>
    <property type="project" value="UniProtKB-KW"/>
</dbReference>
<comment type="cofactor">
    <cofactor evidence="1">
        <name>Zn(2+)</name>
        <dbReference type="ChEBI" id="CHEBI:29105"/>
    </cofactor>
</comment>
<keyword evidence="3" id="KW-0479">Metal-binding</keyword>